<name>A0A4C1T8I6_EUMVA</name>
<dbReference type="AlphaFoldDB" id="A0A4C1T8I6"/>
<evidence type="ECO:0000313" key="1">
    <source>
        <dbReference type="EMBL" id="GBP10454.1"/>
    </source>
</evidence>
<sequence>MDRKRERSSQAQRAKNCNKMVKVEGGTRIEIGTRTRAVEIEDEKRDRSHDGHVAIVDTNDIRTHYMSTRAQPWENTVYNKN</sequence>
<protein>
    <submittedName>
        <fullName evidence="1">Uncharacterized protein</fullName>
    </submittedName>
</protein>
<organism evidence="1 2">
    <name type="scientific">Eumeta variegata</name>
    <name type="common">Bagworm moth</name>
    <name type="synonym">Eumeta japonica</name>
    <dbReference type="NCBI Taxonomy" id="151549"/>
    <lineage>
        <taxon>Eukaryota</taxon>
        <taxon>Metazoa</taxon>
        <taxon>Ecdysozoa</taxon>
        <taxon>Arthropoda</taxon>
        <taxon>Hexapoda</taxon>
        <taxon>Insecta</taxon>
        <taxon>Pterygota</taxon>
        <taxon>Neoptera</taxon>
        <taxon>Endopterygota</taxon>
        <taxon>Lepidoptera</taxon>
        <taxon>Glossata</taxon>
        <taxon>Ditrysia</taxon>
        <taxon>Tineoidea</taxon>
        <taxon>Psychidae</taxon>
        <taxon>Oiketicinae</taxon>
        <taxon>Eumeta</taxon>
    </lineage>
</organism>
<keyword evidence="2" id="KW-1185">Reference proteome</keyword>
<dbReference type="EMBL" id="BGZK01000041">
    <property type="protein sequence ID" value="GBP10454.1"/>
    <property type="molecule type" value="Genomic_DNA"/>
</dbReference>
<comment type="caution">
    <text evidence="1">The sequence shown here is derived from an EMBL/GenBank/DDBJ whole genome shotgun (WGS) entry which is preliminary data.</text>
</comment>
<reference evidence="1 2" key="1">
    <citation type="journal article" date="2019" name="Commun. Biol.">
        <title>The bagworm genome reveals a unique fibroin gene that provides high tensile strength.</title>
        <authorList>
            <person name="Kono N."/>
            <person name="Nakamura H."/>
            <person name="Ohtoshi R."/>
            <person name="Tomita M."/>
            <person name="Numata K."/>
            <person name="Arakawa K."/>
        </authorList>
    </citation>
    <scope>NUCLEOTIDE SEQUENCE [LARGE SCALE GENOMIC DNA]</scope>
</reference>
<evidence type="ECO:0000313" key="2">
    <source>
        <dbReference type="Proteomes" id="UP000299102"/>
    </source>
</evidence>
<accession>A0A4C1T8I6</accession>
<dbReference type="Proteomes" id="UP000299102">
    <property type="component" value="Unassembled WGS sequence"/>
</dbReference>
<gene>
    <name evidence="1" type="ORF">EVAR_76320_1</name>
</gene>
<proteinExistence type="predicted"/>